<name>A0ABW4E4S4_9LACO</name>
<feature type="transmembrane region" description="Helical" evidence="6">
    <location>
        <begin position="202"/>
        <end position="220"/>
    </location>
</feature>
<evidence type="ECO:0000313" key="8">
    <source>
        <dbReference type="Proteomes" id="UP001597252"/>
    </source>
</evidence>
<dbReference type="CDD" id="cd13124">
    <property type="entry name" value="MATE_SpoVB_like"/>
    <property type="match status" value="1"/>
</dbReference>
<keyword evidence="8" id="KW-1185">Reference proteome</keyword>
<keyword evidence="5 6" id="KW-0472">Membrane</keyword>
<dbReference type="EMBL" id="JBHTON010000001">
    <property type="protein sequence ID" value="MFD1483731.1"/>
    <property type="molecule type" value="Genomic_DNA"/>
</dbReference>
<feature type="transmembrane region" description="Helical" evidence="6">
    <location>
        <begin position="430"/>
        <end position="448"/>
    </location>
</feature>
<feature type="transmembrane region" description="Helical" evidence="6">
    <location>
        <begin position="298"/>
        <end position="323"/>
    </location>
</feature>
<reference evidence="8" key="1">
    <citation type="journal article" date="2019" name="Int. J. Syst. Evol. Microbiol.">
        <title>The Global Catalogue of Microorganisms (GCM) 10K type strain sequencing project: providing services to taxonomists for standard genome sequencing and annotation.</title>
        <authorList>
            <consortium name="The Broad Institute Genomics Platform"/>
            <consortium name="The Broad Institute Genome Sequencing Center for Infectious Disease"/>
            <person name="Wu L."/>
            <person name="Ma J."/>
        </authorList>
    </citation>
    <scope>NUCLEOTIDE SEQUENCE [LARGE SCALE GENOMIC DNA]</scope>
    <source>
        <strain evidence="8">CCM 8903</strain>
    </source>
</reference>
<evidence type="ECO:0000313" key="7">
    <source>
        <dbReference type="EMBL" id="MFD1483731.1"/>
    </source>
</evidence>
<dbReference type="PANTHER" id="PTHR30250">
    <property type="entry name" value="PST FAMILY PREDICTED COLANIC ACID TRANSPORTER"/>
    <property type="match status" value="1"/>
</dbReference>
<proteinExistence type="predicted"/>
<feature type="transmembrane region" description="Helical" evidence="6">
    <location>
        <begin position="133"/>
        <end position="154"/>
    </location>
</feature>
<keyword evidence="4 6" id="KW-1133">Transmembrane helix</keyword>
<gene>
    <name evidence="7" type="ORF">ACFQ5J_00525</name>
</gene>
<feature type="transmembrane region" description="Helical" evidence="6">
    <location>
        <begin position="375"/>
        <end position="393"/>
    </location>
</feature>
<feature type="transmembrane region" description="Helical" evidence="6">
    <location>
        <begin position="335"/>
        <end position="355"/>
    </location>
</feature>
<sequence length="539" mass="59125">MVIADNQAQKALVTGSAWMTAGSIFSRVLGAIYVIPWYLWMGHAAAAGNALFARGYNIYSLFLIISTAGIPSAVSKQVAHYLAGDDYASAKKLFRRSLALMIGLGVISAAALWGLTPLLAMQNGHVDGRMIPVLHALVWPLLLIPPMSIFRGYFQGFAEMAPSAISQLLEQLARVVYMLGSTYLIMRVGSGDYVQAVAHSTFGAFVGAVMALIYLIVVYWHRHDEFVELATAPAAPTKTLLKEVLQQSLPFIILDAGTVLYQFFDQYSFPEFLQHFFIVSQPQQEYLYGLFAFNTNKLVMIVVSLASAMAVTAIPLLAAAYTRHDRQGVAAQIENILRLFFLVMWPSALGMAAVARPLYTLFYVDDPLGESMLRFNAYVAILMGLFTVLAAVMQGLYQNRQAIKYFLIGFGVKICLQFPLVYWTVGFGPLIATMIGMAVTVGLMLGALDRQYDLDWSRIGKEVTQLLLASLVMYAVTALVVAGLAAWLGGMRKLTAVPVLLIGAGIGAGVYSYLVLHWRLADDLLGSRIAGIRKRLRIR</sequence>
<dbReference type="RefSeq" id="WP_379895803.1">
    <property type="nucleotide sequence ID" value="NZ_JBHTON010000001.1"/>
</dbReference>
<evidence type="ECO:0000256" key="2">
    <source>
        <dbReference type="ARBA" id="ARBA00022475"/>
    </source>
</evidence>
<comment type="subcellular location">
    <subcellularLocation>
        <location evidence="1">Cell membrane</location>
        <topology evidence="1">Multi-pass membrane protein</topology>
    </subcellularLocation>
</comment>
<dbReference type="InterPro" id="IPR002797">
    <property type="entry name" value="Polysacc_synth"/>
</dbReference>
<comment type="caution">
    <text evidence="7">The sequence shown here is derived from an EMBL/GenBank/DDBJ whole genome shotgun (WGS) entry which is preliminary data.</text>
</comment>
<dbReference type="Pfam" id="PF01943">
    <property type="entry name" value="Polysacc_synt"/>
    <property type="match status" value="1"/>
</dbReference>
<feature type="transmembrane region" description="Helical" evidence="6">
    <location>
        <begin position="494"/>
        <end position="516"/>
    </location>
</feature>
<dbReference type="PANTHER" id="PTHR30250:SF21">
    <property type="entry name" value="LIPID II FLIPPASE MURJ"/>
    <property type="match status" value="1"/>
</dbReference>
<dbReference type="PIRSF" id="PIRSF038958">
    <property type="entry name" value="PG_synth_SpoVB"/>
    <property type="match status" value="1"/>
</dbReference>
<feature type="transmembrane region" description="Helical" evidence="6">
    <location>
        <begin position="98"/>
        <end position="121"/>
    </location>
</feature>
<feature type="transmembrane region" description="Helical" evidence="6">
    <location>
        <begin position="12"/>
        <end position="36"/>
    </location>
</feature>
<evidence type="ECO:0000256" key="1">
    <source>
        <dbReference type="ARBA" id="ARBA00004651"/>
    </source>
</evidence>
<feature type="transmembrane region" description="Helical" evidence="6">
    <location>
        <begin position="56"/>
        <end position="74"/>
    </location>
</feature>
<keyword evidence="3 6" id="KW-0812">Transmembrane</keyword>
<accession>A0ABW4E4S4</accession>
<organism evidence="7 8">
    <name type="scientific">Lacticaseibacillus baoqingensis</name>
    <dbReference type="NCBI Taxonomy" id="2486013"/>
    <lineage>
        <taxon>Bacteria</taxon>
        <taxon>Bacillati</taxon>
        <taxon>Bacillota</taxon>
        <taxon>Bacilli</taxon>
        <taxon>Lactobacillales</taxon>
        <taxon>Lactobacillaceae</taxon>
        <taxon>Lacticaseibacillus</taxon>
    </lineage>
</organism>
<keyword evidence="2" id="KW-1003">Cell membrane</keyword>
<evidence type="ECO:0000256" key="3">
    <source>
        <dbReference type="ARBA" id="ARBA00022692"/>
    </source>
</evidence>
<protein>
    <submittedName>
        <fullName evidence="7">Polysaccharide biosynthesis C-terminal domain-containing protein</fullName>
    </submittedName>
</protein>
<evidence type="ECO:0000256" key="4">
    <source>
        <dbReference type="ARBA" id="ARBA00022989"/>
    </source>
</evidence>
<evidence type="ECO:0000256" key="5">
    <source>
        <dbReference type="ARBA" id="ARBA00023136"/>
    </source>
</evidence>
<dbReference type="InterPro" id="IPR050833">
    <property type="entry name" value="Poly_Biosynth_Transport"/>
</dbReference>
<feature type="transmembrane region" description="Helical" evidence="6">
    <location>
        <begin position="405"/>
        <end position="424"/>
    </location>
</feature>
<dbReference type="Proteomes" id="UP001597252">
    <property type="component" value="Unassembled WGS sequence"/>
</dbReference>
<feature type="transmembrane region" description="Helical" evidence="6">
    <location>
        <begin position="468"/>
        <end position="488"/>
    </location>
</feature>
<dbReference type="InterPro" id="IPR024923">
    <property type="entry name" value="PG_synth_SpoVB"/>
</dbReference>
<evidence type="ECO:0000256" key="6">
    <source>
        <dbReference type="SAM" id="Phobius"/>
    </source>
</evidence>